<evidence type="ECO:0000256" key="3">
    <source>
        <dbReference type="ARBA" id="ARBA00022723"/>
    </source>
</evidence>
<keyword evidence="9" id="KW-1208">Phospholipid metabolism</keyword>
<evidence type="ECO:0000313" key="10">
    <source>
        <dbReference type="EMBL" id="TBT85027.1"/>
    </source>
</evidence>
<evidence type="ECO:0000256" key="8">
    <source>
        <dbReference type="ARBA" id="ARBA00023209"/>
    </source>
</evidence>
<comment type="caution">
    <text evidence="10">The sequence shown here is derived from an EMBL/GenBank/DDBJ whole genome shotgun (WGS) entry which is preliminary data.</text>
</comment>
<reference evidence="10 11" key="1">
    <citation type="submission" date="2019-01" db="EMBL/GenBank/DDBJ databases">
        <title>Lactibacter flavus gen. nov., sp. nov., a novel bacterium of the family Propionibacteriaceae isolated from raw milk and dairy products.</title>
        <authorList>
            <person name="Huptas C."/>
            <person name="Wenning M."/>
            <person name="Breitenwieser F."/>
            <person name="Doll E."/>
            <person name="Von Neubeck M."/>
            <person name="Busse H.-J."/>
            <person name="Scherer S."/>
        </authorList>
    </citation>
    <scope>NUCLEOTIDE SEQUENCE [LARGE SCALE GENOMIC DNA]</scope>
    <source>
        <strain evidence="10 11">KCTC 33808</strain>
    </source>
</reference>
<protein>
    <submittedName>
        <fullName evidence="10">Iron-containing alcohol dehydrogenase</fullName>
    </submittedName>
</protein>
<keyword evidence="8" id="KW-0594">Phospholipid biosynthesis</keyword>
<evidence type="ECO:0000256" key="2">
    <source>
        <dbReference type="ARBA" id="ARBA00022516"/>
    </source>
</evidence>
<dbReference type="EMBL" id="SDMQ01000006">
    <property type="protein sequence ID" value="TBT85027.1"/>
    <property type="molecule type" value="Genomic_DNA"/>
</dbReference>
<evidence type="ECO:0000256" key="7">
    <source>
        <dbReference type="ARBA" id="ARBA00023098"/>
    </source>
</evidence>
<dbReference type="PANTHER" id="PTHR43616">
    <property type="entry name" value="GLYCEROL DEHYDROGENASE"/>
    <property type="match status" value="1"/>
</dbReference>
<keyword evidence="1" id="KW-0963">Cytoplasm</keyword>
<organism evidence="10 11">
    <name type="scientific">Propioniciclava sinopodophylli</name>
    <dbReference type="NCBI Taxonomy" id="1837344"/>
    <lineage>
        <taxon>Bacteria</taxon>
        <taxon>Bacillati</taxon>
        <taxon>Actinomycetota</taxon>
        <taxon>Actinomycetes</taxon>
        <taxon>Propionibacteriales</taxon>
        <taxon>Propionibacteriaceae</taxon>
        <taxon>Propioniciclava</taxon>
    </lineage>
</organism>
<proteinExistence type="predicted"/>
<gene>
    <name evidence="10" type="ORF">ET989_07620</name>
</gene>
<dbReference type="SUPFAM" id="SSF56796">
    <property type="entry name" value="Dehydroquinate synthase-like"/>
    <property type="match status" value="1"/>
</dbReference>
<keyword evidence="2" id="KW-0444">Lipid biosynthesis</keyword>
<sequence>MTNQAIADGLRHASDTRVIEVGRAILSRTGEILARSLAQPGRPLLIVADERTWVAAGEAVAASLQAAGLTQTEPLVFPGTPTLYAAYEHCETIRERLMETNALGVAVGAGTLNDLVKLASGELDQPYAVVGTAASMDGYSGFGAPMSQGGVKITMPCPAPAVVLFDLDVAAAAPKAMVASGYGDLAAKIPAGADWILSDAIGLDPIDPLAWDLVQGGVAEALSRPDALAAGDADAYEGLVEGLLLSGLAMQVYKGTRPASGAEHYFSHLWELDHLGADLDPPLSHGYKVAIGTLAMTAFYERFMARDLAAIDVDAVVAAWPTWDAVEADIRSKLTGPLAEKGVRETREKYVDAAGLRTRVQTLVDGWPSLRPRLVDQLMPARDLQRMLAAAGTPTRPEDIGLTLAELKDTFPKAMYYRSRYTVLDVTREIGWFDELVDEVFAPGGLWT</sequence>
<dbReference type="Proteomes" id="UP000292373">
    <property type="component" value="Unassembled WGS sequence"/>
</dbReference>
<evidence type="ECO:0000313" key="11">
    <source>
        <dbReference type="Proteomes" id="UP000292373"/>
    </source>
</evidence>
<keyword evidence="5" id="KW-0560">Oxidoreductase</keyword>
<dbReference type="AlphaFoldDB" id="A0A4Q9KDS4"/>
<keyword evidence="7" id="KW-0443">Lipid metabolism</keyword>
<dbReference type="RefSeq" id="WP_131167940.1">
    <property type="nucleotide sequence ID" value="NZ_SDMQ01000006.1"/>
</dbReference>
<dbReference type="GO" id="GO:0016614">
    <property type="term" value="F:oxidoreductase activity, acting on CH-OH group of donors"/>
    <property type="evidence" value="ECO:0007669"/>
    <property type="project" value="InterPro"/>
</dbReference>
<dbReference type="GO" id="GO:0008654">
    <property type="term" value="P:phospholipid biosynthetic process"/>
    <property type="evidence" value="ECO:0007669"/>
    <property type="project" value="UniProtKB-KW"/>
</dbReference>
<evidence type="ECO:0000256" key="1">
    <source>
        <dbReference type="ARBA" id="ARBA00022490"/>
    </source>
</evidence>
<keyword evidence="3" id="KW-0479">Metal-binding</keyword>
<evidence type="ECO:0000256" key="6">
    <source>
        <dbReference type="ARBA" id="ARBA00023027"/>
    </source>
</evidence>
<evidence type="ECO:0000256" key="9">
    <source>
        <dbReference type="ARBA" id="ARBA00023264"/>
    </source>
</evidence>
<dbReference type="InterPro" id="IPR032837">
    <property type="entry name" value="G1PDH"/>
</dbReference>
<dbReference type="InterPro" id="IPR016205">
    <property type="entry name" value="Glycerol_DH"/>
</dbReference>
<dbReference type="PANTHER" id="PTHR43616:SF5">
    <property type="entry name" value="GLYCEROL DEHYDROGENASE 1"/>
    <property type="match status" value="1"/>
</dbReference>
<evidence type="ECO:0000256" key="4">
    <source>
        <dbReference type="ARBA" id="ARBA00022857"/>
    </source>
</evidence>
<dbReference type="Gene3D" id="1.20.1090.10">
    <property type="entry name" value="Dehydroquinate synthase-like - alpha domain"/>
    <property type="match status" value="1"/>
</dbReference>
<dbReference type="Gene3D" id="3.40.50.1970">
    <property type="match status" value="1"/>
</dbReference>
<evidence type="ECO:0000256" key="5">
    <source>
        <dbReference type="ARBA" id="ARBA00023002"/>
    </source>
</evidence>
<keyword evidence="6" id="KW-0520">NAD</keyword>
<dbReference type="Pfam" id="PF13685">
    <property type="entry name" value="Fe-ADH_2"/>
    <property type="match status" value="1"/>
</dbReference>
<dbReference type="GO" id="GO:0046872">
    <property type="term" value="F:metal ion binding"/>
    <property type="evidence" value="ECO:0007669"/>
    <property type="project" value="UniProtKB-KW"/>
</dbReference>
<dbReference type="OrthoDB" id="5198708at2"/>
<accession>A0A4Q9KDS4</accession>
<dbReference type="CDD" id="cd08175">
    <property type="entry name" value="G1PDH"/>
    <property type="match status" value="1"/>
</dbReference>
<name>A0A4Q9KDS4_9ACTN</name>
<keyword evidence="11" id="KW-1185">Reference proteome</keyword>
<keyword evidence="4" id="KW-0521">NADP</keyword>